<sequence length="66" mass="7215">MDTETMSRHFGSGGGGGGHEDGIRMTFPHVRPSWGSDSDLADKRNRIAQITFSLLNQAFSVEFLTS</sequence>
<accession>A0AA36C0D5</accession>
<organism evidence="2 3">
    <name type="scientific">Octopus vulgaris</name>
    <name type="common">Common octopus</name>
    <dbReference type="NCBI Taxonomy" id="6645"/>
    <lineage>
        <taxon>Eukaryota</taxon>
        <taxon>Metazoa</taxon>
        <taxon>Spiralia</taxon>
        <taxon>Lophotrochozoa</taxon>
        <taxon>Mollusca</taxon>
        <taxon>Cephalopoda</taxon>
        <taxon>Coleoidea</taxon>
        <taxon>Octopodiformes</taxon>
        <taxon>Octopoda</taxon>
        <taxon>Incirrata</taxon>
        <taxon>Octopodidae</taxon>
        <taxon>Octopus</taxon>
    </lineage>
</organism>
<feature type="region of interest" description="Disordered" evidence="1">
    <location>
        <begin position="1"/>
        <end position="26"/>
    </location>
</feature>
<evidence type="ECO:0000313" key="3">
    <source>
        <dbReference type="Proteomes" id="UP001162480"/>
    </source>
</evidence>
<reference evidence="2" key="1">
    <citation type="submission" date="2023-08" db="EMBL/GenBank/DDBJ databases">
        <authorList>
            <person name="Alioto T."/>
            <person name="Alioto T."/>
            <person name="Gomez Garrido J."/>
        </authorList>
    </citation>
    <scope>NUCLEOTIDE SEQUENCE</scope>
</reference>
<evidence type="ECO:0000313" key="2">
    <source>
        <dbReference type="EMBL" id="CAI9743264.1"/>
    </source>
</evidence>
<dbReference type="Proteomes" id="UP001162480">
    <property type="component" value="Chromosome 29"/>
</dbReference>
<name>A0AA36C0D5_OCTVU</name>
<evidence type="ECO:0000256" key="1">
    <source>
        <dbReference type="SAM" id="MobiDB-lite"/>
    </source>
</evidence>
<dbReference type="EMBL" id="OX597842">
    <property type="protein sequence ID" value="CAI9743264.1"/>
    <property type="molecule type" value="Genomic_DNA"/>
</dbReference>
<proteinExistence type="predicted"/>
<keyword evidence="3" id="KW-1185">Reference proteome</keyword>
<gene>
    <name evidence="2" type="ORF">OCTVUL_1B000241</name>
</gene>
<protein>
    <submittedName>
        <fullName evidence="2">Uncharacterized protein</fullName>
    </submittedName>
</protein>
<dbReference type="AlphaFoldDB" id="A0AA36C0D5"/>